<accession>A0A0E2LTJ9</accession>
<dbReference type="HOGENOM" id="CLU_157172_0_0_10"/>
<feature type="region of interest" description="Disordered" evidence="1">
    <location>
        <begin position="1"/>
        <end position="20"/>
    </location>
</feature>
<protein>
    <recommendedName>
        <fullName evidence="4">DUF1905 domain-containing protein</fullName>
    </recommendedName>
</protein>
<dbReference type="EMBL" id="AWUW01000001">
    <property type="protein sequence ID" value="ERJ69056.1"/>
    <property type="molecule type" value="Genomic_DNA"/>
</dbReference>
<dbReference type="Pfam" id="PF08922">
    <property type="entry name" value="DUF1905"/>
    <property type="match status" value="1"/>
</dbReference>
<evidence type="ECO:0000313" key="2">
    <source>
        <dbReference type="EMBL" id="ERJ69056.1"/>
    </source>
</evidence>
<dbReference type="InterPro" id="IPR037079">
    <property type="entry name" value="AF2212/PG0164-like_sf"/>
</dbReference>
<dbReference type="SUPFAM" id="SSF141694">
    <property type="entry name" value="AF2212/PG0164-like"/>
    <property type="match status" value="1"/>
</dbReference>
<sequence>MKKTLPRTEAPFSVGNGSDSPIEFDAIIRQVPDMDAAYVEIPFDVKTVYGKGRVRVNATFDGYPYTGSIVRMGLPCHILGLRQDIRRAIGKQPGDSVYVTLLPL</sequence>
<evidence type="ECO:0000256" key="1">
    <source>
        <dbReference type="SAM" id="MobiDB-lite"/>
    </source>
</evidence>
<dbReference type="PATRIC" id="fig|1227271.3.peg.11"/>
<dbReference type="AlphaFoldDB" id="A0A0E2LTJ9"/>
<dbReference type="RefSeq" id="WP_021663362.1">
    <property type="nucleotide sequence ID" value="NZ_KI259103.1"/>
</dbReference>
<dbReference type="InterPro" id="IPR015018">
    <property type="entry name" value="DUF1905"/>
</dbReference>
<dbReference type="Proteomes" id="UP000016630">
    <property type="component" value="Unassembled WGS sequence"/>
</dbReference>
<name>A0A0E2LTJ9_PORGN</name>
<dbReference type="Gene3D" id="2.40.30.100">
    <property type="entry name" value="AF2212/PG0164-like"/>
    <property type="match status" value="1"/>
</dbReference>
<organism evidence="2 3">
    <name type="scientific">Porphyromonas gingivalis F0570</name>
    <dbReference type="NCBI Taxonomy" id="1227271"/>
    <lineage>
        <taxon>Bacteria</taxon>
        <taxon>Pseudomonadati</taxon>
        <taxon>Bacteroidota</taxon>
        <taxon>Bacteroidia</taxon>
        <taxon>Bacteroidales</taxon>
        <taxon>Porphyromonadaceae</taxon>
        <taxon>Porphyromonas</taxon>
    </lineage>
</organism>
<evidence type="ECO:0008006" key="4">
    <source>
        <dbReference type="Google" id="ProtNLM"/>
    </source>
</evidence>
<evidence type="ECO:0000313" key="3">
    <source>
        <dbReference type="Proteomes" id="UP000016630"/>
    </source>
</evidence>
<gene>
    <name evidence="2" type="ORF">HMPREF1555_00011</name>
</gene>
<proteinExistence type="predicted"/>
<reference evidence="2 3" key="1">
    <citation type="submission" date="2013-06" db="EMBL/GenBank/DDBJ databases">
        <authorList>
            <person name="Weinstock G."/>
            <person name="Sodergren E."/>
            <person name="Lobos E.A."/>
            <person name="Fulton L."/>
            <person name="Fulton R."/>
            <person name="Courtney L."/>
            <person name="Fronick C."/>
            <person name="O'Laughlin M."/>
            <person name="Godfrey J."/>
            <person name="Wilson R.M."/>
            <person name="Miner T."/>
            <person name="Farmer C."/>
            <person name="Delehaunty K."/>
            <person name="Cordes M."/>
            <person name="Minx P."/>
            <person name="Tomlinson C."/>
            <person name="Chen J."/>
            <person name="Wollam A."/>
            <person name="Pepin K.H."/>
            <person name="Bhonagiri V."/>
            <person name="Zhang X."/>
            <person name="Warren W."/>
            <person name="Mitreva M."/>
            <person name="Mardis E.R."/>
            <person name="Wilson R.K."/>
        </authorList>
    </citation>
    <scope>NUCLEOTIDE SEQUENCE [LARGE SCALE GENOMIC DNA]</scope>
    <source>
        <strain evidence="2 3">F0570</strain>
    </source>
</reference>
<comment type="caution">
    <text evidence="2">The sequence shown here is derived from an EMBL/GenBank/DDBJ whole genome shotgun (WGS) entry which is preliminary data.</text>
</comment>